<dbReference type="InterPro" id="IPR011460">
    <property type="entry name" value="Lcl_C"/>
</dbReference>
<dbReference type="RefSeq" id="WP_105016161.1">
    <property type="nucleotide sequence ID" value="NZ_MSCN01000001.1"/>
</dbReference>
<dbReference type="Proteomes" id="UP000238882">
    <property type="component" value="Unassembled WGS sequence"/>
</dbReference>
<dbReference type="AlphaFoldDB" id="A0A2S7WQ47"/>
<comment type="caution">
    <text evidence="2">The sequence shown here is derived from an EMBL/GenBank/DDBJ whole genome shotgun (WGS) entry which is preliminary data.</text>
</comment>
<evidence type="ECO:0000313" key="3">
    <source>
        <dbReference type="Proteomes" id="UP000238882"/>
    </source>
</evidence>
<keyword evidence="3" id="KW-1185">Reference proteome</keyword>
<evidence type="ECO:0000313" key="2">
    <source>
        <dbReference type="EMBL" id="PQJ79566.1"/>
    </source>
</evidence>
<dbReference type="EMBL" id="MSCN01000001">
    <property type="protein sequence ID" value="PQJ79566.1"/>
    <property type="molecule type" value="Genomic_DNA"/>
</dbReference>
<reference evidence="2 3" key="1">
    <citation type="submission" date="2016-12" db="EMBL/GenBank/DDBJ databases">
        <title>Trade-off between light-utilization and light-protection in marine flavobacteria.</title>
        <authorList>
            <person name="Kumagai Y."/>
            <person name="Yoshizawa S."/>
            <person name="Kogure K."/>
            <person name="Iwasaki W."/>
        </authorList>
    </citation>
    <scope>NUCLEOTIDE SEQUENCE [LARGE SCALE GENOMIC DNA]</scope>
    <source>
        <strain evidence="2 3">NBRC 108759</strain>
    </source>
</reference>
<feature type="domain" description="Lcl C-terminal" evidence="1">
    <location>
        <begin position="230"/>
        <end position="320"/>
    </location>
</feature>
<dbReference type="Pfam" id="PF07603">
    <property type="entry name" value="Lcl_C"/>
    <property type="match status" value="1"/>
</dbReference>
<accession>A0A2S7WQ47</accession>
<name>A0A2S7WQ47_9FLAO</name>
<organism evidence="2 3">
    <name type="scientific">Polaribacter porphyrae</name>
    <dbReference type="NCBI Taxonomy" id="1137780"/>
    <lineage>
        <taxon>Bacteria</taxon>
        <taxon>Pseudomonadati</taxon>
        <taxon>Bacteroidota</taxon>
        <taxon>Flavobacteriia</taxon>
        <taxon>Flavobacteriales</taxon>
        <taxon>Flavobacteriaceae</taxon>
    </lineage>
</organism>
<protein>
    <recommendedName>
        <fullName evidence="1">Lcl C-terminal domain-containing protein</fullName>
    </recommendedName>
</protein>
<evidence type="ECO:0000259" key="1">
    <source>
        <dbReference type="Pfam" id="PF07603"/>
    </source>
</evidence>
<sequence length="322" mass="35053">MKKITLLLFLGIGLVMYGQTPEKISFQAVVRNADQNIVGNKAVGFKLSILSTSVSGTVIYSETHTPTTNINGLVSLEIGTGSVVMGNFSTIDWGANTYYVKTEIDLDGGTNYTISGTSQLLSVPYALHAKKAENVFSGNYDDLTNKPKSNAIKTYKVGDFAHGGVVFWVDETEQHGLVCSKINQSNATKWFAGTFGNTHAKGNGLFSGKANNSIIIATHASIGDDDNLYAARLCNELEITENSIMYGDWYLPSKYELNLIFQNLSAINATAITNGGEAFTNDVYWSSTEETSSRVWVLNFANGQESTVLKNISNRVRAIRSF</sequence>
<gene>
    <name evidence="2" type="ORF">BTO18_10460</name>
</gene>
<dbReference type="OrthoDB" id="9765957at2"/>
<proteinExistence type="predicted"/>